<keyword evidence="6 7" id="KW-0472">Membrane</keyword>
<dbReference type="OrthoDB" id="5477114at2"/>
<dbReference type="GO" id="GO:0016020">
    <property type="term" value="C:membrane"/>
    <property type="evidence" value="ECO:0007669"/>
    <property type="project" value="UniProtKB-SubCell"/>
</dbReference>
<feature type="domain" description="Dynamin-type G" evidence="8">
    <location>
        <begin position="66"/>
        <end position="313"/>
    </location>
</feature>
<keyword evidence="2" id="KW-0547">Nucleotide-binding</keyword>
<keyword evidence="7" id="KW-0812">Transmembrane</keyword>
<feature type="transmembrane region" description="Helical" evidence="7">
    <location>
        <begin position="549"/>
        <end position="582"/>
    </location>
</feature>
<proteinExistence type="predicted"/>
<evidence type="ECO:0000313" key="9">
    <source>
        <dbReference type="EMBL" id="KJH70453.1"/>
    </source>
</evidence>
<dbReference type="STRING" id="1618023.UH38_17695"/>
<dbReference type="PROSITE" id="PS51718">
    <property type="entry name" value="G_DYNAMIN_2"/>
    <property type="match status" value="1"/>
</dbReference>
<feature type="transmembrane region" description="Helical" evidence="7">
    <location>
        <begin position="515"/>
        <end position="537"/>
    </location>
</feature>
<dbReference type="InterPro" id="IPR027094">
    <property type="entry name" value="Mitofusin_fam"/>
</dbReference>
<accession>A0A0D8ZNR2</accession>
<keyword evidence="7" id="KW-1133">Transmembrane helix</keyword>
<evidence type="ECO:0000256" key="6">
    <source>
        <dbReference type="ARBA" id="ARBA00023136"/>
    </source>
</evidence>
<dbReference type="CDD" id="cd09912">
    <property type="entry name" value="DLP_2"/>
    <property type="match status" value="1"/>
</dbReference>
<dbReference type="PATRIC" id="fig|1618023.3.peg.938"/>
<keyword evidence="5" id="KW-0342">GTP-binding</keyword>
<dbReference type="GO" id="GO:0005525">
    <property type="term" value="F:GTP binding"/>
    <property type="evidence" value="ECO:0007669"/>
    <property type="project" value="UniProtKB-KW"/>
</dbReference>
<keyword evidence="10" id="KW-1185">Reference proteome</keyword>
<dbReference type="PANTHER" id="PTHR10465:SF0">
    <property type="entry name" value="SARCALUMENIN"/>
    <property type="match status" value="1"/>
</dbReference>
<dbReference type="AlphaFoldDB" id="A0A0D8ZNR2"/>
<dbReference type="InterPro" id="IPR049399">
    <property type="entry name" value="BDLP-like_hel"/>
</dbReference>
<comment type="subcellular location">
    <subcellularLocation>
        <location evidence="1">Membrane</location>
    </subcellularLocation>
</comment>
<dbReference type="Pfam" id="PF21808">
    <property type="entry name" value="Dynamin-like_hel_bact"/>
    <property type="match status" value="1"/>
</dbReference>
<dbReference type="GO" id="GO:0008053">
    <property type="term" value="P:mitochondrial fusion"/>
    <property type="evidence" value="ECO:0007669"/>
    <property type="project" value="TreeGrafter"/>
</dbReference>
<evidence type="ECO:0000256" key="3">
    <source>
        <dbReference type="ARBA" id="ARBA00022801"/>
    </source>
</evidence>
<gene>
    <name evidence="9" type="ORF">UH38_17695</name>
</gene>
<protein>
    <submittedName>
        <fullName evidence="9">Dynamin</fullName>
    </submittedName>
</protein>
<evidence type="ECO:0000256" key="2">
    <source>
        <dbReference type="ARBA" id="ARBA00022741"/>
    </source>
</evidence>
<dbReference type="Gene3D" id="3.40.50.300">
    <property type="entry name" value="P-loop containing nucleotide triphosphate hydrolases"/>
    <property type="match status" value="1"/>
</dbReference>
<dbReference type="Proteomes" id="UP000032452">
    <property type="component" value="Unassembled WGS sequence"/>
</dbReference>
<keyword evidence="4" id="KW-0175">Coiled coil</keyword>
<evidence type="ECO:0000256" key="7">
    <source>
        <dbReference type="SAM" id="Phobius"/>
    </source>
</evidence>
<dbReference type="EMBL" id="JYON01000022">
    <property type="protein sequence ID" value="KJH70453.1"/>
    <property type="molecule type" value="Genomic_DNA"/>
</dbReference>
<keyword evidence="3" id="KW-0378">Hydrolase</keyword>
<evidence type="ECO:0000313" key="10">
    <source>
        <dbReference type="Proteomes" id="UP000032452"/>
    </source>
</evidence>
<dbReference type="PANTHER" id="PTHR10465">
    <property type="entry name" value="TRANSMEMBRANE GTPASE FZO1"/>
    <property type="match status" value="1"/>
</dbReference>
<dbReference type="InterPro" id="IPR045063">
    <property type="entry name" value="Dynamin_N"/>
</dbReference>
<dbReference type="SUPFAM" id="SSF52540">
    <property type="entry name" value="P-loop containing nucleoside triphosphate hydrolases"/>
    <property type="match status" value="1"/>
</dbReference>
<organism evidence="9 10">
    <name type="scientific">Aliterella atlantica CENA595</name>
    <dbReference type="NCBI Taxonomy" id="1618023"/>
    <lineage>
        <taxon>Bacteria</taxon>
        <taxon>Bacillati</taxon>
        <taxon>Cyanobacteriota</taxon>
        <taxon>Cyanophyceae</taxon>
        <taxon>Chroococcidiopsidales</taxon>
        <taxon>Aliterellaceae</taxon>
        <taxon>Aliterella</taxon>
    </lineage>
</organism>
<dbReference type="GO" id="GO:0003924">
    <property type="term" value="F:GTPase activity"/>
    <property type="evidence" value="ECO:0007669"/>
    <property type="project" value="InterPro"/>
</dbReference>
<name>A0A0D8ZNR2_9CYAN</name>
<evidence type="ECO:0000256" key="4">
    <source>
        <dbReference type="ARBA" id="ARBA00023054"/>
    </source>
</evidence>
<evidence type="ECO:0000256" key="1">
    <source>
        <dbReference type="ARBA" id="ARBA00004370"/>
    </source>
</evidence>
<comment type="caution">
    <text evidence="9">The sequence shown here is derived from an EMBL/GenBank/DDBJ whole genome shotgun (WGS) entry which is preliminary data.</text>
</comment>
<dbReference type="InterPro" id="IPR027417">
    <property type="entry name" value="P-loop_NTPase"/>
</dbReference>
<dbReference type="InterPro" id="IPR030381">
    <property type="entry name" value="G_DYNAMIN_dom"/>
</dbReference>
<sequence length="688" mass="77173">MNAKVAPKNFIDDLERVAQARLQGAQSLGAIAETLKQAELDGEKQSGKLELQRDIEDITKASQALRNGVFRLLVLGDMKRGKSTFLNALIGENLLPSDVNPCTAILTILRYGAEKKVTVHFNNGVSPENLDFKAFKQRYTIDPSEAKELEQQKKLAFPEVSHAVVEYPLPLLEKGVEIIDSPGLNDTEARNELSLGYVNNCHAILFVMRASQPCTLGERRYLENYIKSRGLTVFFLINAWDQVKESLIDPDDTEELAEAEARLRRVFRANLAEYCQIDGYDLYDERVFELSSIQALRRRLKNPDAALDGTGFAEFMGAISTFLTKERAVSELRQARTLARQAHLHVHEAIERRIPLLEQDVAELKRRIDSVEPEFAKLTDISSQFQHEIRTVKQSKAREIADSFRTYVLNVENTFESDFVRYQPELKFMDFLDRNKREAFETALKQAFEKYIHDKLAAWSITAEQQMNAAFVQLSQSAAQYGASYTKVTDKITEKLTGQKVRISSTATEDNSPSWAKWAMGLISLASGNVAGVALAGVGMDWKNIMLNLVAVIGIGGAIAAFSGIILGPVSLALLALGIGALQADSARQQLVKATKKELVKYLPQVAQEQWQPIYNAVQECFETYEQEVTVRIDDDIKARKSELENLSQQKASREIDRASELARLRTLETNVSNEVKSVESAYQHLLT</sequence>
<evidence type="ECO:0000256" key="5">
    <source>
        <dbReference type="ARBA" id="ARBA00023134"/>
    </source>
</evidence>
<reference evidence="9 10" key="1">
    <citation type="submission" date="2015-02" db="EMBL/GenBank/DDBJ databases">
        <title>Draft genome of a novel marine cyanobacterium (Chroococcales) isolated from South Atlantic Ocean.</title>
        <authorList>
            <person name="Rigonato J."/>
            <person name="Alvarenga D.O."/>
            <person name="Branco L.H."/>
            <person name="Varani A.M."/>
            <person name="Brandini F.P."/>
            <person name="Fiore M.F."/>
        </authorList>
    </citation>
    <scope>NUCLEOTIDE SEQUENCE [LARGE SCALE GENOMIC DNA]</scope>
    <source>
        <strain evidence="9 10">CENA595</strain>
    </source>
</reference>
<evidence type="ECO:0000259" key="8">
    <source>
        <dbReference type="PROSITE" id="PS51718"/>
    </source>
</evidence>
<dbReference type="RefSeq" id="WP_045056018.1">
    <property type="nucleotide sequence ID" value="NZ_CAWMDP010000012.1"/>
</dbReference>
<dbReference type="Pfam" id="PF00350">
    <property type="entry name" value="Dynamin_N"/>
    <property type="match status" value="1"/>
</dbReference>